<proteinExistence type="predicted"/>
<dbReference type="SUPFAM" id="SSF111126">
    <property type="entry name" value="Ligand-binding domain in the NO signalling and Golgi transport"/>
    <property type="match status" value="1"/>
</dbReference>
<accession>A0ABS8NEK1</accession>
<name>A0ABS8NEK1_9BACT</name>
<evidence type="ECO:0000313" key="3">
    <source>
        <dbReference type="Proteomes" id="UP001430306"/>
    </source>
</evidence>
<dbReference type="RefSeq" id="WP_230272551.1">
    <property type="nucleotide sequence ID" value="NZ_JAJKFW010000014.1"/>
</dbReference>
<dbReference type="InterPro" id="IPR011644">
    <property type="entry name" value="Heme_NO-bd"/>
</dbReference>
<keyword evidence="3" id="KW-1185">Reference proteome</keyword>
<evidence type="ECO:0000259" key="1">
    <source>
        <dbReference type="Pfam" id="PF07700"/>
    </source>
</evidence>
<organism evidence="2 3">
    <name type="scientific">Rhodopirellula halodulae</name>
    <dbReference type="NCBI Taxonomy" id="2894198"/>
    <lineage>
        <taxon>Bacteria</taxon>
        <taxon>Pseudomonadati</taxon>
        <taxon>Planctomycetota</taxon>
        <taxon>Planctomycetia</taxon>
        <taxon>Pirellulales</taxon>
        <taxon>Pirellulaceae</taxon>
        <taxon>Rhodopirellula</taxon>
    </lineage>
</organism>
<dbReference type="Proteomes" id="UP001430306">
    <property type="component" value="Unassembled WGS sequence"/>
</dbReference>
<dbReference type="InterPro" id="IPR038158">
    <property type="entry name" value="H-NOX_domain_sf"/>
</dbReference>
<gene>
    <name evidence="2" type="ORF">LOC71_06840</name>
</gene>
<dbReference type="InterPro" id="IPR024096">
    <property type="entry name" value="NO_sig/Golgi_transp_ligand-bd"/>
</dbReference>
<feature type="domain" description="Heme NO-binding" evidence="1">
    <location>
        <begin position="2"/>
        <end position="160"/>
    </location>
</feature>
<dbReference type="EMBL" id="JAJKFW010000014">
    <property type="protein sequence ID" value="MCC9641985.1"/>
    <property type="molecule type" value="Genomic_DNA"/>
</dbReference>
<protein>
    <submittedName>
        <fullName evidence="2">Heme NO-binding domain-containing protein</fullName>
    </submittedName>
</protein>
<dbReference type="Pfam" id="PF07700">
    <property type="entry name" value="HNOB"/>
    <property type="match status" value="1"/>
</dbReference>
<sequence length="181" mass="20060">MKGIVFTELIEMVENDLGIEIADRMIVGADLENDGAYTAVGTYDHGQLIQLVLSLSAETNVPVPELVRSFGVHLLGRFHALYPQFFAASKSTFEFLPLVESYIHVEVRKLYPDAELPSFDCSMNGQTLVMTYRSKRPFADLAEGLIQATAEHYGDQVEIARENLGAKDGTEAEFRITPIAC</sequence>
<dbReference type="Gene3D" id="3.90.1520.10">
    <property type="entry name" value="H-NOX domain"/>
    <property type="match status" value="1"/>
</dbReference>
<reference evidence="2" key="1">
    <citation type="submission" date="2021-11" db="EMBL/GenBank/DDBJ databases">
        <title>Genome sequence.</title>
        <authorList>
            <person name="Sun Q."/>
        </authorList>
    </citation>
    <scope>NUCLEOTIDE SEQUENCE</scope>
    <source>
        <strain evidence="2">JC740</strain>
    </source>
</reference>
<evidence type="ECO:0000313" key="2">
    <source>
        <dbReference type="EMBL" id="MCC9641985.1"/>
    </source>
</evidence>
<comment type="caution">
    <text evidence="2">The sequence shown here is derived from an EMBL/GenBank/DDBJ whole genome shotgun (WGS) entry which is preliminary data.</text>
</comment>